<dbReference type="HOGENOM" id="CLU_021293_11_4_9"/>
<evidence type="ECO:0000313" key="2">
    <source>
        <dbReference type="EMBL" id="AAN59029.1"/>
    </source>
</evidence>
<dbReference type="EMBL" id="AE014133">
    <property type="protein sequence ID" value="AAN59029.1"/>
    <property type="molecule type" value="Genomic_DNA"/>
</dbReference>
<proteinExistence type="predicted"/>
<accession>Q8DTI2</accession>
<dbReference type="eggNOG" id="COG3666">
    <property type="taxonomic scope" value="Bacteria"/>
</dbReference>
<sequence length="78" mass="9514">MFHKENPDYNRKQYGFYILADLVPDDHFLIQVDVVNFSFIYDLVENTYSFDNDRHSLDLIMLIKIPLFQYFHIRSINH</sequence>
<dbReference type="PATRIC" id="fig|210007.7.peg.1213"/>
<feature type="domain" description="Transposase InsH N-terminal" evidence="1">
    <location>
        <begin position="19"/>
        <end position="72"/>
    </location>
</feature>
<dbReference type="Pfam" id="PF05598">
    <property type="entry name" value="DUF772"/>
    <property type="match status" value="1"/>
</dbReference>
<dbReference type="STRING" id="210007.SMU_1357"/>
<dbReference type="AlphaFoldDB" id="Q8DTI2"/>
<dbReference type="KEGG" id="smu:SMU_1357"/>
<protein>
    <submittedName>
        <fullName evidence="2">Transposase</fullName>
    </submittedName>
</protein>
<dbReference type="OrthoDB" id="9774608at2"/>
<dbReference type="Proteomes" id="UP000002512">
    <property type="component" value="Chromosome"/>
</dbReference>
<reference evidence="2 3" key="1">
    <citation type="journal article" date="2002" name="Proc. Natl. Acad. Sci. U.S.A.">
        <title>Genome sequence of Streptococcus mutans UA159, a cariogenic dental pathogen.</title>
        <authorList>
            <person name="Ajdic D."/>
            <person name="McShan W.M."/>
            <person name="McLaughlin R.E."/>
            <person name="Savic G."/>
            <person name="Chang J."/>
            <person name="Carson M.B."/>
            <person name="Primeaux C."/>
            <person name="Tian R."/>
            <person name="Kenton S."/>
            <person name="Jia H."/>
            <person name="Lin S."/>
            <person name="Qian Y."/>
            <person name="Li S."/>
            <person name="Zhu H."/>
            <person name="Najar F."/>
            <person name="Lai H."/>
            <person name="White J."/>
            <person name="Roe B.A."/>
            <person name="Ferretti J.J."/>
        </authorList>
    </citation>
    <scope>NUCLEOTIDE SEQUENCE [LARGE SCALE GENOMIC DNA]</scope>
    <source>
        <strain evidence="3">ATCC 700610 / UA159</strain>
    </source>
</reference>
<gene>
    <name evidence="2" type="ordered locus">SMU_1357</name>
</gene>
<name>Q8DTI2_STRMU</name>
<evidence type="ECO:0000313" key="3">
    <source>
        <dbReference type="Proteomes" id="UP000002512"/>
    </source>
</evidence>
<dbReference type="InterPro" id="IPR008490">
    <property type="entry name" value="Transposase_InsH_N"/>
</dbReference>
<keyword evidence="3" id="KW-1185">Reference proteome</keyword>
<organism evidence="2 3">
    <name type="scientific">Streptococcus mutans serotype c (strain ATCC 700610 / UA159)</name>
    <dbReference type="NCBI Taxonomy" id="210007"/>
    <lineage>
        <taxon>Bacteria</taxon>
        <taxon>Bacillati</taxon>
        <taxon>Bacillota</taxon>
        <taxon>Bacilli</taxon>
        <taxon>Lactobacillales</taxon>
        <taxon>Streptococcaceae</taxon>
        <taxon>Streptococcus</taxon>
    </lineage>
</organism>
<evidence type="ECO:0000259" key="1">
    <source>
        <dbReference type="Pfam" id="PF05598"/>
    </source>
</evidence>